<sequence length="397" mass="43746">MAPRIRLSLSKPLPTIRETHEEALEDPSSNPKRAGSAAAGPDSYSSDDYIQSICHLARPTFPALLESRRKGQDRKTLKILEDVSGSPPVGTQQERSKCKLTNFISNVVPLGKVPPAETDFWSREDPLEQIYTNAGNLCSSKASSYGESGSTGNSRCNSSAPDGDLHPTNLEEKNTGKTSFPRVFSFPRLPSPRPGQKEAASSELRYLRKDEGTVLGNNHSQKENGPMFINTEGLLAPLTREKVVGNPAQPCPARRQNLFNTAGIDEKEGRETSHCVKNIMGDVPTKPRYFESFQNCPEHEENLERAGESTNPICAGEEVGTLKYQCFPDNANQPDVADTRQQDSEGKVSLRLMLATENYLVTPDRQQESWDSVPKDEASFLQSIAKDTGQKEKHVSI</sequence>
<name>A0A3M0J903_HIRRU</name>
<reference evidence="2 3" key="1">
    <citation type="submission" date="2018-07" db="EMBL/GenBank/DDBJ databases">
        <title>A high quality draft genome assembly of the barn swallow (H. rustica rustica).</title>
        <authorList>
            <person name="Formenti G."/>
            <person name="Chiara M."/>
            <person name="Poveda L."/>
            <person name="Francoijs K.-J."/>
            <person name="Bonisoli-Alquati A."/>
            <person name="Canova L."/>
            <person name="Gianfranceschi L."/>
            <person name="Horner D.S."/>
            <person name="Saino N."/>
        </authorList>
    </citation>
    <scope>NUCLEOTIDE SEQUENCE [LARGE SCALE GENOMIC DNA]</scope>
    <source>
        <strain evidence="2">Chelidonia</strain>
        <tissue evidence="2">Blood</tissue>
    </source>
</reference>
<feature type="region of interest" description="Disordered" evidence="1">
    <location>
        <begin position="67"/>
        <end position="95"/>
    </location>
</feature>
<dbReference type="PANTHER" id="PTHR15426:SF6">
    <property type="entry name" value="PROTEIN DEPP1"/>
    <property type="match status" value="1"/>
</dbReference>
<dbReference type="GO" id="GO:0010506">
    <property type="term" value="P:regulation of autophagy"/>
    <property type="evidence" value="ECO:0007669"/>
    <property type="project" value="TreeGrafter"/>
</dbReference>
<keyword evidence="3" id="KW-1185">Reference proteome</keyword>
<feature type="region of interest" description="Disordered" evidence="1">
    <location>
        <begin position="1"/>
        <end position="44"/>
    </location>
</feature>
<proteinExistence type="predicted"/>
<dbReference type="OrthoDB" id="9891865at2759"/>
<evidence type="ECO:0000256" key="1">
    <source>
        <dbReference type="SAM" id="MobiDB-lite"/>
    </source>
</evidence>
<organism evidence="2 3">
    <name type="scientific">Hirundo rustica rustica</name>
    <dbReference type="NCBI Taxonomy" id="333673"/>
    <lineage>
        <taxon>Eukaryota</taxon>
        <taxon>Metazoa</taxon>
        <taxon>Chordata</taxon>
        <taxon>Craniata</taxon>
        <taxon>Vertebrata</taxon>
        <taxon>Euteleostomi</taxon>
        <taxon>Archelosauria</taxon>
        <taxon>Archosauria</taxon>
        <taxon>Dinosauria</taxon>
        <taxon>Saurischia</taxon>
        <taxon>Theropoda</taxon>
        <taxon>Coelurosauria</taxon>
        <taxon>Aves</taxon>
        <taxon>Neognathae</taxon>
        <taxon>Neoaves</taxon>
        <taxon>Telluraves</taxon>
        <taxon>Australaves</taxon>
        <taxon>Passeriformes</taxon>
        <taxon>Sylvioidea</taxon>
        <taxon>Hirundinidae</taxon>
        <taxon>Hirundo</taxon>
    </lineage>
</organism>
<dbReference type="PANTHER" id="PTHR15426">
    <property type="entry name" value="PROTEIN DEPP1"/>
    <property type="match status" value="1"/>
</dbReference>
<feature type="compositionally biased region" description="Basic and acidic residues" evidence="1">
    <location>
        <begin position="67"/>
        <end position="81"/>
    </location>
</feature>
<dbReference type="InterPro" id="IPR020133">
    <property type="entry name" value="DEPP"/>
</dbReference>
<feature type="compositionally biased region" description="Polar residues" evidence="1">
    <location>
        <begin position="151"/>
        <end position="160"/>
    </location>
</feature>
<gene>
    <name evidence="2" type="ORF">DUI87_26805</name>
</gene>
<dbReference type="AlphaFoldDB" id="A0A3M0J903"/>
<evidence type="ECO:0000313" key="2">
    <source>
        <dbReference type="EMBL" id="RMB96740.1"/>
    </source>
</evidence>
<protein>
    <submittedName>
        <fullName evidence="2">Uncharacterized protein</fullName>
    </submittedName>
</protein>
<dbReference type="Proteomes" id="UP000269221">
    <property type="component" value="Unassembled WGS sequence"/>
</dbReference>
<comment type="caution">
    <text evidence="2">The sequence shown here is derived from an EMBL/GenBank/DDBJ whole genome shotgun (WGS) entry which is preliminary data.</text>
</comment>
<feature type="region of interest" description="Disordered" evidence="1">
    <location>
        <begin position="142"/>
        <end position="203"/>
    </location>
</feature>
<dbReference type="GO" id="GO:0005739">
    <property type="term" value="C:mitochondrion"/>
    <property type="evidence" value="ECO:0007669"/>
    <property type="project" value="TreeGrafter"/>
</dbReference>
<feature type="compositionally biased region" description="Basic and acidic residues" evidence="1">
    <location>
        <begin position="163"/>
        <end position="175"/>
    </location>
</feature>
<accession>A0A3M0J903</accession>
<evidence type="ECO:0000313" key="3">
    <source>
        <dbReference type="Proteomes" id="UP000269221"/>
    </source>
</evidence>
<dbReference type="EMBL" id="QRBI01000172">
    <property type="protein sequence ID" value="RMB96740.1"/>
    <property type="molecule type" value="Genomic_DNA"/>
</dbReference>